<proteinExistence type="predicted"/>
<reference evidence="1" key="1">
    <citation type="submission" date="2019-08" db="EMBL/GenBank/DDBJ databases">
        <authorList>
            <person name="Kucharzyk K."/>
            <person name="Murdoch R.W."/>
            <person name="Higgins S."/>
            <person name="Loffler F."/>
        </authorList>
    </citation>
    <scope>NUCLEOTIDE SEQUENCE</scope>
</reference>
<sequence>MKNGKKDKDRISAATAIWDRCYGRPGQAIRINHNQPVDHTAIMAALADQARGVLIDSDEDGVQRLVVTPSQQLPEAIPIEVESSQLDDGNGA</sequence>
<organism evidence="1">
    <name type="scientific">bioreactor metagenome</name>
    <dbReference type="NCBI Taxonomy" id="1076179"/>
    <lineage>
        <taxon>unclassified sequences</taxon>
        <taxon>metagenomes</taxon>
        <taxon>ecological metagenomes</taxon>
    </lineage>
</organism>
<dbReference type="EMBL" id="VSSQ01130072">
    <property type="protein sequence ID" value="MPN57926.1"/>
    <property type="molecule type" value="Genomic_DNA"/>
</dbReference>
<dbReference type="AlphaFoldDB" id="A0A645J3A7"/>
<comment type="caution">
    <text evidence="1">The sequence shown here is derived from an EMBL/GenBank/DDBJ whole genome shotgun (WGS) entry which is preliminary data.</text>
</comment>
<protein>
    <submittedName>
        <fullName evidence="1">Uncharacterized protein</fullName>
    </submittedName>
</protein>
<name>A0A645J3A7_9ZZZZ</name>
<accession>A0A645J3A7</accession>
<gene>
    <name evidence="1" type="ORF">SDC9_205622</name>
</gene>
<evidence type="ECO:0000313" key="1">
    <source>
        <dbReference type="EMBL" id="MPN57926.1"/>
    </source>
</evidence>